<dbReference type="GO" id="GO:0003677">
    <property type="term" value="F:DNA binding"/>
    <property type="evidence" value="ECO:0007669"/>
    <property type="project" value="InterPro"/>
</dbReference>
<dbReference type="InterPro" id="IPR007219">
    <property type="entry name" value="XnlR_reg_dom"/>
</dbReference>
<keyword evidence="2" id="KW-0539">Nucleus</keyword>
<dbReference type="AlphaFoldDB" id="A0A2T4H4R6"/>
<dbReference type="Proteomes" id="UP000241587">
    <property type="component" value="Unassembled WGS sequence"/>
</dbReference>
<evidence type="ECO:0000256" key="3">
    <source>
        <dbReference type="SAM" id="MobiDB-lite"/>
    </source>
</evidence>
<gene>
    <name evidence="5" type="ORF">FCULG_00008948</name>
</gene>
<name>A0A2T4H4R6_FUSCU</name>
<dbReference type="InterPro" id="IPR052761">
    <property type="entry name" value="Fungal_Detox/Toxin_TFs"/>
</dbReference>
<dbReference type="GO" id="GO:0006351">
    <property type="term" value="P:DNA-templated transcription"/>
    <property type="evidence" value="ECO:0007669"/>
    <property type="project" value="InterPro"/>
</dbReference>
<evidence type="ECO:0000256" key="1">
    <source>
        <dbReference type="ARBA" id="ARBA00022723"/>
    </source>
</evidence>
<dbReference type="PANTHER" id="PTHR47425:SF2">
    <property type="entry name" value="FARB-RELATED"/>
    <property type="match status" value="1"/>
</dbReference>
<dbReference type="PROSITE" id="PS00463">
    <property type="entry name" value="ZN2_CY6_FUNGAL_1"/>
    <property type="match status" value="1"/>
</dbReference>
<dbReference type="PROSITE" id="PS50048">
    <property type="entry name" value="ZN2_CY6_FUNGAL_2"/>
    <property type="match status" value="1"/>
</dbReference>
<dbReference type="Gene3D" id="4.10.240.10">
    <property type="entry name" value="Zn(2)-C6 fungal-type DNA-binding domain"/>
    <property type="match status" value="1"/>
</dbReference>
<protein>
    <recommendedName>
        <fullName evidence="4">Zn(2)-C6 fungal-type domain-containing protein</fullName>
    </recommendedName>
</protein>
<feature type="region of interest" description="Disordered" evidence="3">
    <location>
        <begin position="676"/>
        <end position="731"/>
    </location>
</feature>
<evidence type="ECO:0000256" key="2">
    <source>
        <dbReference type="ARBA" id="ARBA00023242"/>
    </source>
</evidence>
<evidence type="ECO:0000259" key="4">
    <source>
        <dbReference type="PROSITE" id="PS50048"/>
    </source>
</evidence>
<keyword evidence="1" id="KW-0479">Metal-binding</keyword>
<evidence type="ECO:0000313" key="5">
    <source>
        <dbReference type="EMBL" id="PTD10747.1"/>
    </source>
</evidence>
<dbReference type="Pfam" id="PF00172">
    <property type="entry name" value="Zn_clus"/>
    <property type="match status" value="1"/>
</dbReference>
<evidence type="ECO:0000313" key="6">
    <source>
        <dbReference type="Proteomes" id="UP000241587"/>
    </source>
</evidence>
<feature type="compositionally biased region" description="Polar residues" evidence="3">
    <location>
        <begin position="676"/>
        <end position="696"/>
    </location>
</feature>
<feature type="compositionally biased region" description="Polar residues" evidence="3">
    <location>
        <begin position="719"/>
        <end position="731"/>
    </location>
</feature>
<dbReference type="SUPFAM" id="SSF57701">
    <property type="entry name" value="Zn2/Cys6 DNA-binding domain"/>
    <property type="match status" value="1"/>
</dbReference>
<comment type="caution">
    <text evidence="5">The sequence shown here is derived from an EMBL/GenBank/DDBJ whole genome shotgun (WGS) entry which is preliminary data.</text>
</comment>
<feature type="region of interest" description="Disordered" evidence="3">
    <location>
        <begin position="440"/>
        <end position="460"/>
    </location>
</feature>
<dbReference type="CDD" id="cd12148">
    <property type="entry name" value="fungal_TF_MHR"/>
    <property type="match status" value="1"/>
</dbReference>
<dbReference type="Pfam" id="PF04082">
    <property type="entry name" value="Fungal_trans"/>
    <property type="match status" value="1"/>
</dbReference>
<dbReference type="EMBL" id="PVEM01000003">
    <property type="protein sequence ID" value="PTD10747.1"/>
    <property type="molecule type" value="Genomic_DNA"/>
</dbReference>
<feature type="region of interest" description="Disordered" evidence="3">
    <location>
        <begin position="70"/>
        <end position="101"/>
    </location>
</feature>
<dbReference type="PANTHER" id="PTHR47425">
    <property type="entry name" value="FARB-RELATED"/>
    <property type="match status" value="1"/>
</dbReference>
<feature type="compositionally biased region" description="Polar residues" evidence="3">
    <location>
        <begin position="450"/>
        <end position="460"/>
    </location>
</feature>
<feature type="domain" description="Zn(2)-C6 fungal-type" evidence="4">
    <location>
        <begin position="29"/>
        <end position="61"/>
    </location>
</feature>
<accession>A0A2T4H4R6</accession>
<keyword evidence="6" id="KW-1185">Reference proteome</keyword>
<dbReference type="CDD" id="cd00067">
    <property type="entry name" value="GAL4"/>
    <property type="match status" value="1"/>
</dbReference>
<dbReference type="SMART" id="SM00066">
    <property type="entry name" value="GAL4"/>
    <property type="match status" value="1"/>
</dbReference>
<proteinExistence type="predicted"/>
<dbReference type="OrthoDB" id="5041285at2759"/>
<dbReference type="InterPro" id="IPR036864">
    <property type="entry name" value="Zn2-C6_fun-type_DNA-bd_sf"/>
</dbReference>
<dbReference type="GO" id="GO:0008270">
    <property type="term" value="F:zinc ion binding"/>
    <property type="evidence" value="ECO:0007669"/>
    <property type="project" value="InterPro"/>
</dbReference>
<dbReference type="OMA" id="PGMANTE"/>
<organism evidence="5 6">
    <name type="scientific">Fusarium culmorum</name>
    <dbReference type="NCBI Taxonomy" id="5516"/>
    <lineage>
        <taxon>Eukaryota</taxon>
        <taxon>Fungi</taxon>
        <taxon>Dikarya</taxon>
        <taxon>Ascomycota</taxon>
        <taxon>Pezizomycotina</taxon>
        <taxon>Sordariomycetes</taxon>
        <taxon>Hypocreomycetidae</taxon>
        <taxon>Hypocreales</taxon>
        <taxon>Nectriaceae</taxon>
        <taxon>Fusarium</taxon>
    </lineage>
</organism>
<dbReference type="GO" id="GO:0000981">
    <property type="term" value="F:DNA-binding transcription factor activity, RNA polymerase II-specific"/>
    <property type="evidence" value="ECO:0007669"/>
    <property type="project" value="InterPro"/>
</dbReference>
<sequence>MPTTIEEHHGKFAMLKPKRQETRKRSPKACLSCRARKVRCDVAFVHDSCTNCVLDSKKCVVSWHRRHQQRKPVGKHLASEAETETATKTPTAPKEHEDLPAVLTDEFPETPNLAEEKPRQTGQPEITFAYYPFLCINNLNSLNANDVKYLDSQGCLRVPENNCLDNLIRTFFRYAHPILPVINEAEFWSSYDPLTSDDNTSRVPVVLLSAMLFVACKYVDDSTIQSVQLDSAREARDRFFRKTKLLYNHETESSPVVLAQVALLLAHWTPQTTSSCGRQSTQWLSRAIHHCHDAISQAQLWSTLGVRYNESNLRRLVGCCKLSDCIHSLYNRRPLMMLPGMANTESDHLVLSRADLSHEIGRSRVYGVEAKHRLIDAQEQMSSLITILGRALALVYPQVGTTTRRATSTHDEGKYEFINCKNELRIWYSGSDVFPISGQDSALGSPVSPDGSSEYGSSQHDPVELLGSMMHLHYETAMLALCQSELLHLTVNPRTTYSTSRRQQPLLSEPERQYSSCILKMADQLSHSLQRRHLCRVPESMILCIVLPLLLHLPSSMSSGQQVIEAQSCYPDWVQKVMGCLRLYFRNEFEFILQAVKIFNNSIAQSLQEDDGPQPSEEQPHMSSWRELLDTRPELFARLIERLDTVICWGGDLPKTYMGISVDDSQARTNPPVTRQLRTMGISPTPTLTPHVSSTPSRRRMEKRSSPILCEDEPEAQLETGSADSALTSSGGLRESFSDVAHSYLYGVPEKTYSPTSLDTSQRYWTEETVDDGRRDQATTDGEIKPSAIDSIDVDNIMLEDGLSDDWIDALLEQDMSLQGDNAGRSVEDVDMAVT</sequence>
<dbReference type="InterPro" id="IPR001138">
    <property type="entry name" value="Zn2Cys6_DnaBD"/>
</dbReference>
<reference evidence="5 6" key="1">
    <citation type="submission" date="2018-02" db="EMBL/GenBank/DDBJ databases">
        <title>Fusarium culmorum secondary metabolites in fungal-bacterial-plant interactions.</title>
        <authorList>
            <person name="Schmidt R."/>
        </authorList>
    </citation>
    <scope>NUCLEOTIDE SEQUENCE [LARGE SCALE GENOMIC DNA]</scope>
    <source>
        <strain evidence="5 6">PV</strain>
    </source>
</reference>